<evidence type="ECO:0000313" key="4">
    <source>
        <dbReference type="EMBL" id="GAA4087588.1"/>
    </source>
</evidence>
<sequence length="293" mass="31748">MKLALFDDARLGANRLGVLVEDGVVDVTASLPWPHDPDPLTAGWWRRLCRDFADVREELARAADKGPALDPADVRLRAPVLNPSKIVACASNYADHVAEMHGVQERTLGKVEHWMMNFDVFLKAPSSISGPQDDIVLPDAVVNAGQEIHHESELVIVIGTGGRDIPEADALAHVLGYTIGLDITVRSAADRSRRKSYDTFSPLGPCVVTADEVGDPSDLRIRLTVNGEERQHVHTATLITKVPAIVAYASSMMTLLPGDVIFTGAPPGVGPIERGDRLDTHITRIGAMRLNVR</sequence>
<feature type="domain" description="Fumarylacetoacetase-like C-terminal" evidence="3">
    <location>
        <begin position="85"/>
        <end position="292"/>
    </location>
</feature>
<protein>
    <recommendedName>
        <fullName evidence="3">Fumarylacetoacetase-like C-terminal domain-containing protein</fullName>
    </recommendedName>
</protein>
<dbReference type="EMBL" id="BAAAZG010000041">
    <property type="protein sequence ID" value="GAA4087588.1"/>
    <property type="molecule type" value="Genomic_DNA"/>
</dbReference>
<comment type="similarity">
    <text evidence="1">Belongs to the FAH family.</text>
</comment>
<name>A0ABP7WFG7_9ACTN</name>
<proteinExistence type="inferred from homology"/>
<accession>A0ABP7WFG7</accession>
<evidence type="ECO:0000259" key="3">
    <source>
        <dbReference type="Pfam" id="PF01557"/>
    </source>
</evidence>
<dbReference type="InterPro" id="IPR036663">
    <property type="entry name" value="Fumarylacetoacetase_C_sf"/>
</dbReference>
<evidence type="ECO:0000256" key="2">
    <source>
        <dbReference type="ARBA" id="ARBA00022723"/>
    </source>
</evidence>
<dbReference type="InterPro" id="IPR011234">
    <property type="entry name" value="Fumarylacetoacetase-like_C"/>
</dbReference>
<dbReference type="InterPro" id="IPR051121">
    <property type="entry name" value="FAH"/>
</dbReference>
<dbReference type="Pfam" id="PF01557">
    <property type="entry name" value="FAA_hydrolase"/>
    <property type="match status" value="1"/>
</dbReference>
<dbReference type="Gene3D" id="3.90.850.10">
    <property type="entry name" value="Fumarylacetoacetase-like, C-terminal domain"/>
    <property type="match status" value="1"/>
</dbReference>
<keyword evidence="5" id="KW-1185">Reference proteome</keyword>
<dbReference type="PANTHER" id="PTHR42796">
    <property type="entry name" value="FUMARYLACETOACETATE HYDROLASE DOMAIN-CONTAINING PROTEIN 2A-RELATED"/>
    <property type="match status" value="1"/>
</dbReference>
<keyword evidence="2" id="KW-0479">Metal-binding</keyword>
<gene>
    <name evidence="4" type="ORF">GCM10022214_54850</name>
</gene>
<dbReference type="RefSeq" id="WP_344953080.1">
    <property type="nucleotide sequence ID" value="NZ_BAAAZG010000041.1"/>
</dbReference>
<evidence type="ECO:0000313" key="5">
    <source>
        <dbReference type="Proteomes" id="UP001500683"/>
    </source>
</evidence>
<organism evidence="4 5">
    <name type="scientific">Actinomadura miaoliensis</name>
    <dbReference type="NCBI Taxonomy" id="430685"/>
    <lineage>
        <taxon>Bacteria</taxon>
        <taxon>Bacillati</taxon>
        <taxon>Actinomycetota</taxon>
        <taxon>Actinomycetes</taxon>
        <taxon>Streptosporangiales</taxon>
        <taxon>Thermomonosporaceae</taxon>
        <taxon>Actinomadura</taxon>
    </lineage>
</organism>
<dbReference type="Proteomes" id="UP001500683">
    <property type="component" value="Unassembled WGS sequence"/>
</dbReference>
<comment type="caution">
    <text evidence="4">The sequence shown here is derived from an EMBL/GenBank/DDBJ whole genome shotgun (WGS) entry which is preliminary data.</text>
</comment>
<dbReference type="PANTHER" id="PTHR42796:SF4">
    <property type="entry name" value="FUMARYLACETOACETATE HYDROLASE DOMAIN-CONTAINING PROTEIN 2A"/>
    <property type="match status" value="1"/>
</dbReference>
<reference evidence="5" key="1">
    <citation type="journal article" date="2019" name="Int. J. Syst. Evol. Microbiol.">
        <title>The Global Catalogue of Microorganisms (GCM) 10K type strain sequencing project: providing services to taxonomists for standard genome sequencing and annotation.</title>
        <authorList>
            <consortium name="The Broad Institute Genomics Platform"/>
            <consortium name="The Broad Institute Genome Sequencing Center for Infectious Disease"/>
            <person name="Wu L."/>
            <person name="Ma J."/>
        </authorList>
    </citation>
    <scope>NUCLEOTIDE SEQUENCE [LARGE SCALE GENOMIC DNA]</scope>
    <source>
        <strain evidence="5">JCM 16702</strain>
    </source>
</reference>
<dbReference type="SUPFAM" id="SSF56529">
    <property type="entry name" value="FAH"/>
    <property type="match status" value="1"/>
</dbReference>
<evidence type="ECO:0000256" key="1">
    <source>
        <dbReference type="ARBA" id="ARBA00010211"/>
    </source>
</evidence>